<keyword evidence="2" id="KW-0378">Hydrolase</keyword>
<keyword evidence="3" id="KW-1185">Reference proteome</keyword>
<gene>
    <name evidence="2" type="ORF">Aple_020280</name>
</gene>
<keyword evidence="2" id="KW-0031">Aminopeptidase</keyword>
<dbReference type="CDD" id="cd01066">
    <property type="entry name" value="APP_MetAP"/>
    <property type="match status" value="1"/>
</dbReference>
<accession>A0A5M3XEE5</accession>
<dbReference type="Pfam" id="PF00557">
    <property type="entry name" value="Peptidase_M24"/>
    <property type="match status" value="1"/>
</dbReference>
<name>A0A5M3XEE5_9ACTN</name>
<dbReference type="Gene3D" id="3.90.230.10">
    <property type="entry name" value="Creatinase/methionine aminopeptidase superfamily"/>
    <property type="match status" value="1"/>
</dbReference>
<dbReference type="GO" id="GO:0004177">
    <property type="term" value="F:aminopeptidase activity"/>
    <property type="evidence" value="ECO:0007669"/>
    <property type="project" value="UniProtKB-KW"/>
</dbReference>
<dbReference type="Proteomes" id="UP000377595">
    <property type="component" value="Unassembled WGS sequence"/>
</dbReference>
<proteinExistence type="predicted"/>
<sequence>MTPNQNLRRTALMSTTLPAFYRATGGSAPVASPGATSGVDWERRVDFDRLRAERLAKARAELERSHLGALILFDMNNIRYVTATHIGNWARDKFFRCALLMRGQDPILWDIGSAARTHQMFAPWFGKDNWRAGLSTWRGAVPENVGIEAGNARRLANLLREHGLADEPVGVDVVELPVLRALEREGLRVEDGNSLMLDARSVKTADEIALLDHSAALVDGAYDELYRALRPGIRENDCVALVSRFLYENGSEEVEAVNSISGERCSPHPHVFSDRIIRPGDTAYFDIIHSYNGYRTCYYRTLNVGSANSAQRDAYKRAREYMDNAIAEVRPGASSADLVRHFPAAGEFGFATEEEAFGLQYCHGIGLGLWERPLMSRYHSLEHPIELVEGMVFAIETYWPTPDGSAAARIEEELVVTADGCRLLTRFPADQLYVAGTRYWTGVELPANGAGR</sequence>
<evidence type="ECO:0000313" key="2">
    <source>
        <dbReference type="EMBL" id="GES19132.1"/>
    </source>
</evidence>
<comment type="caution">
    <text evidence="2">The sequence shown here is derived from an EMBL/GenBank/DDBJ whole genome shotgun (WGS) entry which is preliminary data.</text>
</comment>
<evidence type="ECO:0000313" key="3">
    <source>
        <dbReference type="Proteomes" id="UP000377595"/>
    </source>
</evidence>
<organism evidence="2 3">
    <name type="scientific">Acrocarpospora pleiomorpha</name>
    <dbReference type="NCBI Taxonomy" id="90975"/>
    <lineage>
        <taxon>Bacteria</taxon>
        <taxon>Bacillati</taxon>
        <taxon>Actinomycetota</taxon>
        <taxon>Actinomycetes</taxon>
        <taxon>Streptosporangiales</taxon>
        <taxon>Streptosporangiaceae</taxon>
        <taxon>Acrocarpospora</taxon>
    </lineage>
</organism>
<protein>
    <submittedName>
        <fullName evidence="2">Aminopeptidase</fullName>
    </submittedName>
</protein>
<dbReference type="InterPro" id="IPR050659">
    <property type="entry name" value="Peptidase_M24B"/>
</dbReference>
<dbReference type="EMBL" id="BLAF01000010">
    <property type="protein sequence ID" value="GES19132.1"/>
    <property type="molecule type" value="Genomic_DNA"/>
</dbReference>
<dbReference type="InterPro" id="IPR000994">
    <property type="entry name" value="Pept_M24"/>
</dbReference>
<dbReference type="PANTHER" id="PTHR46112">
    <property type="entry name" value="AMINOPEPTIDASE"/>
    <property type="match status" value="1"/>
</dbReference>
<feature type="domain" description="Peptidase M24" evidence="1">
    <location>
        <begin position="211"/>
        <end position="418"/>
    </location>
</feature>
<evidence type="ECO:0000259" key="1">
    <source>
        <dbReference type="Pfam" id="PF00557"/>
    </source>
</evidence>
<dbReference type="InterPro" id="IPR036005">
    <property type="entry name" value="Creatinase/aminopeptidase-like"/>
</dbReference>
<dbReference type="InterPro" id="IPR029149">
    <property type="entry name" value="Creatin/AminoP/Spt16_N"/>
</dbReference>
<dbReference type="PANTHER" id="PTHR46112:SF2">
    <property type="entry name" value="XAA-PRO AMINOPEPTIDASE P-RELATED"/>
    <property type="match status" value="1"/>
</dbReference>
<keyword evidence="2" id="KW-0645">Protease</keyword>
<dbReference type="Gene3D" id="3.40.350.10">
    <property type="entry name" value="Creatinase/prolidase N-terminal domain"/>
    <property type="match status" value="1"/>
</dbReference>
<dbReference type="SUPFAM" id="SSF53092">
    <property type="entry name" value="Creatinase/prolidase N-terminal domain"/>
    <property type="match status" value="1"/>
</dbReference>
<dbReference type="SUPFAM" id="SSF55920">
    <property type="entry name" value="Creatinase/aminopeptidase"/>
    <property type="match status" value="1"/>
</dbReference>
<dbReference type="AlphaFoldDB" id="A0A5M3XEE5"/>
<reference evidence="2 3" key="1">
    <citation type="submission" date="2019-10" db="EMBL/GenBank/DDBJ databases">
        <title>Whole genome shotgun sequence of Acrocarpospora pleiomorpha NBRC 16267.</title>
        <authorList>
            <person name="Ichikawa N."/>
            <person name="Kimura A."/>
            <person name="Kitahashi Y."/>
            <person name="Komaki H."/>
            <person name="Oguchi A."/>
        </authorList>
    </citation>
    <scope>NUCLEOTIDE SEQUENCE [LARGE SCALE GENOMIC DNA]</scope>
    <source>
        <strain evidence="2 3">NBRC 16267</strain>
    </source>
</reference>